<comment type="caution">
    <text evidence="1">The sequence shown here is derived from an EMBL/GenBank/DDBJ whole genome shotgun (WGS) entry which is preliminary data.</text>
</comment>
<dbReference type="OrthoDB" id="10676030at2759"/>
<protein>
    <submittedName>
        <fullName evidence="1">Uncharacterized protein</fullName>
    </submittedName>
</protein>
<evidence type="ECO:0000313" key="2">
    <source>
        <dbReference type="Proteomes" id="UP000785679"/>
    </source>
</evidence>
<dbReference type="AlphaFoldDB" id="A0A8J8T7V8"/>
<dbReference type="EMBL" id="RRYP01002510">
    <property type="protein sequence ID" value="TNV84696.1"/>
    <property type="molecule type" value="Genomic_DNA"/>
</dbReference>
<dbReference type="Proteomes" id="UP000785679">
    <property type="component" value="Unassembled WGS sequence"/>
</dbReference>
<proteinExistence type="predicted"/>
<name>A0A8J8T7V8_HALGN</name>
<gene>
    <name evidence="1" type="ORF">FGO68_gene10097</name>
</gene>
<sequence length="285" mass="32252">MRLSGGANADKAQPGITIKQKKAITKNCGKFPISSENNAEITSKSRLNAKKTKKKALGAVKLSDATFQNPTVSIVKRLINQLLQDEKNALKAKDNQQQRVSVGESLIQTLHDEEELTYAIEGNESIKRLQEQLIQHSQRVITQTQQSTISRGPDGTAICQNQEEAELDAVSILGSIGSILIQRTQELQRQLEQERLEHCYCLRMLDMIKREVRKRQEVEEIEKVEKIQIEYKQVKEKSHQEVSVWDYAKSDQLIQSQEAHTTEQSTQSAGATPKEVVITKELDLY</sequence>
<accession>A0A8J8T7V8</accession>
<reference evidence="1" key="1">
    <citation type="submission" date="2019-06" db="EMBL/GenBank/DDBJ databases">
        <authorList>
            <person name="Zheng W."/>
        </authorList>
    </citation>
    <scope>NUCLEOTIDE SEQUENCE</scope>
    <source>
        <strain evidence="1">QDHG01</strain>
    </source>
</reference>
<organism evidence="1 2">
    <name type="scientific">Halteria grandinella</name>
    <dbReference type="NCBI Taxonomy" id="5974"/>
    <lineage>
        <taxon>Eukaryota</taxon>
        <taxon>Sar</taxon>
        <taxon>Alveolata</taxon>
        <taxon>Ciliophora</taxon>
        <taxon>Intramacronucleata</taxon>
        <taxon>Spirotrichea</taxon>
        <taxon>Stichotrichia</taxon>
        <taxon>Sporadotrichida</taxon>
        <taxon>Halteriidae</taxon>
        <taxon>Halteria</taxon>
    </lineage>
</organism>
<evidence type="ECO:0000313" key="1">
    <source>
        <dbReference type="EMBL" id="TNV84696.1"/>
    </source>
</evidence>
<keyword evidence="2" id="KW-1185">Reference proteome</keyword>